<evidence type="ECO:0000313" key="4">
    <source>
        <dbReference type="Proteomes" id="UP000191024"/>
    </source>
</evidence>
<dbReference type="Pfam" id="PF20179">
    <property type="entry name" value="MSS51_C"/>
    <property type="match status" value="1"/>
</dbReference>
<dbReference type="PANTHER" id="PTHR28069">
    <property type="entry name" value="GH20023P"/>
    <property type="match status" value="1"/>
</dbReference>
<dbReference type="InterPro" id="IPR046824">
    <property type="entry name" value="Mss51-like_C"/>
</dbReference>
<evidence type="ECO:0000259" key="2">
    <source>
        <dbReference type="SMART" id="SM00993"/>
    </source>
</evidence>
<dbReference type="STRING" id="1230905.A0A1G4JRZ9"/>
<reference evidence="3 4" key="1">
    <citation type="submission" date="2016-03" db="EMBL/GenBank/DDBJ databases">
        <authorList>
            <person name="Devillers H."/>
        </authorList>
    </citation>
    <scope>NUCLEOTIDE SEQUENCE [LARGE SCALE GENOMIC DNA]</scope>
    <source>
        <strain evidence="3">CBS 11717</strain>
    </source>
</reference>
<dbReference type="Proteomes" id="UP000191024">
    <property type="component" value="Chromosome E"/>
</dbReference>
<dbReference type="SMART" id="SM00993">
    <property type="entry name" value="YL1_C"/>
    <property type="match status" value="1"/>
</dbReference>
<feature type="domain" description="Vps72/YL1 C-terminal" evidence="2">
    <location>
        <begin position="74"/>
        <end position="104"/>
    </location>
</feature>
<dbReference type="PANTHER" id="PTHR28069:SF1">
    <property type="entry name" value="PROTEIN MSS51, MITOCHONDRIAL"/>
    <property type="match status" value="1"/>
</dbReference>
<dbReference type="OrthoDB" id="5282002at2759"/>
<keyword evidence="4" id="KW-1185">Reference proteome</keyword>
<dbReference type="GO" id="GO:0005739">
    <property type="term" value="C:mitochondrion"/>
    <property type="evidence" value="ECO:0007669"/>
    <property type="project" value="GOC"/>
</dbReference>
<dbReference type="GO" id="GO:0033617">
    <property type="term" value="P:mitochondrial respiratory chain complex IV assembly"/>
    <property type="evidence" value="ECO:0007669"/>
    <property type="project" value="TreeGrafter"/>
</dbReference>
<organism evidence="3 4">
    <name type="scientific">Lachancea mirantina</name>
    <dbReference type="NCBI Taxonomy" id="1230905"/>
    <lineage>
        <taxon>Eukaryota</taxon>
        <taxon>Fungi</taxon>
        <taxon>Dikarya</taxon>
        <taxon>Ascomycota</taxon>
        <taxon>Saccharomycotina</taxon>
        <taxon>Saccharomycetes</taxon>
        <taxon>Saccharomycetales</taxon>
        <taxon>Saccharomycetaceae</taxon>
        <taxon>Lachancea</taxon>
    </lineage>
</organism>
<name>A0A1G4JRZ9_9SACH</name>
<accession>A0A1G4JRZ9</accession>
<sequence>MRISVSCSRAAKKSVLRGATSSQKRHIMGFVRNALGLDPPPSPDDPTPENRFHPWDQSPSPDLRERAATIRTMAKCPVTGKEINYTCPKSGIPTHHSREAWEKDLDYQNSQRPGILRKVNIYEHDLRSGRAFPEFDFPAEQDFDRMVNLTNWDLYFYTRGFYSMDTEFQLAAVTKMLSYPLTIGSVLHQFSPYSLNPKGPVTLEGLKSLAALRYTLYPEQNRKVATAARNSPLRVFILGARAEAQLPGHVWKQLQYLYPETAIELHFVGPECYFDRTKREYVTSSTPIVQRIDESLSLVYHTDYFHVFHEAQDFFPYDPYNDVFFTFHPGFAAPESRKQWMDKTMAALLETKCAIFTTGFNENDLRSDVEAVQSAFGKEVDLLMDPVKNVFNSTKWELNDTNPQEVYQFNMYIAGFRGKRYHAIEV</sequence>
<gene>
    <name evidence="3" type="ORF">LAMI_0E14884G</name>
</gene>
<dbReference type="InterPro" id="IPR013272">
    <property type="entry name" value="Vps72/YL1_C"/>
</dbReference>
<proteinExistence type="predicted"/>
<protein>
    <submittedName>
        <fullName evidence="3">LAMI_0E14884g1_1</fullName>
    </submittedName>
</protein>
<feature type="region of interest" description="Disordered" evidence="1">
    <location>
        <begin position="34"/>
        <end position="62"/>
    </location>
</feature>
<dbReference type="AlphaFoldDB" id="A0A1G4JRZ9"/>
<dbReference type="Pfam" id="PF13824">
    <property type="entry name" value="zf-Mss51"/>
    <property type="match status" value="1"/>
</dbReference>
<dbReference type="InterPro" id="IPR032717">
    <property type="entry name" value="Mss51_Znf"/>
</dbReference>
<evidence type="ECO:0000256" key="1">
    <source>
        <dbReference type="SAM" id="MobiDB-lite"/>
    </source>
</evidence>
<dbReference type="EMBL" id="LT598465">
    <property type="protein sequence ID" value="SCU93581.1"/>
    <property type="molecule type" value="Genomic_DNA"/>
</dbReference>
<evidence type="ECO:0000313" key="3">
    <source>
        <dbReference type="EMBL" id="SCU93581.1"/>
    </source>
</evidence>